<reference evidence="1 2" key="1">
    <citation type="journal article" date="2022" name="DNA Res.">
        <title>Chromosomal-level genome assembly of the orchid tree Bauhinia variegata (Leguminosae; Cercidoideae) supports the allotetraploid origin hypothesis of Bauhinia.</title>
        <authorList>
            <person name="Zhong Y."/>
            <person name="Chen Y."/>
            <person name="Zheng D."/>
            <person name="Pang J."/>
            <person name="Liu Y."/>
            <person name="Luo S."/>
            <person name="Meng S."/>
            <person name="Qian L."/>
            <person name="Wei D."/>
            <person name="Dai S."/>
            <person name="Zhou R."/>
        </authorList>
    </citation>
    <scope>NUCLEOTIDE SEQUENCE [LARGE SCALE GENOMIC DNA]</scope>
    <source>
        <strain evidence="1">BV-YZ2020</strain>
    </source>
</reference>
<proteinExistence type="predicted"/>
<gene>
    <name evidence="1" type="ORF">L6164_001869</name>
</gene>
<keyword evidence="2" id="KW-1185">Reference proteome</keyword>
<dbReference type="Proteomes" id="UP000828941">
    <property type="component" value="Chromosome 1"/>
</dbReference>
<comment type="caution">
    <text evidence="1">The sequence shown here is derived from an EMBL/GenBank/DDBJ whole genome shotgun (WGS) entry which is preliminary data.</text>
</comment>
<name>A0ACB9QB02_BAUVA</name>
<protein>
    <submittedName>
        <fullName evidence="1">Uncharacterized protein</fullName>
    </submittedName>
</protein>
<evidence type="ECO:0000313" key="1">
    <source>
        <dbReference type="EMBL" id="KAI4357957.1"/>
    </source>
</evidence>
<organism evidence="1 2">
    <name type="scientific">Bauhinia variegata</name>
    <name type="common">Purple orchid tree</name>
    <name type="synonym">Phanera variegata</name>
    <dbReference type="NCBI Taxonomy" id="167791"/>
    <lineage>
        <taxon>Eukaryota</taxon>
        <taxon>Viridiplantae</taxon>
        <taxon>Streptophyta</taxon>
        <taxon>Embryophyta</taxon>
        <taxon>Tracheophyta</taxon>
        <taxon>Spermatophyta</taxon>
        <taxon>Magnoliopsida</taxon>
        <taxon>eudicotyledons</taxon>
        <taxon>Gunneridae</taxon>
        <taxon>Pentapetalae</taxon>
        <taxon>rosids</taxon>
        <taxon>fabids</taxon>
        <taxon>Fabales</taxon>
        <taxon>Fabaceae</taxon>
        <taxon>Cercidoideae</taxon>
        <taxon>Cercideae</taxon>
        <taxon>Bauhiniinae</taxon>
        <taxon>Bauhinia</taxon>
    </lineage>
</organism>
<evidence type="ECO:0000313" key="2">
    <source>
        <dbReference type="Proteomes" id="UP000828941"/>
    </source>
</evidence>
<accession>A0ACB9QB02</accession>
<sequence length="178" mass="20380">MDYTKRFRVAHDSYRMIMFLVSVSSFSLLLQSLKPFLVQLFSYTIGKSYMFLLCNGLVVFIVKNSGLVDGSSPTANQSKEPAVDNPEFCRSELKVLESKAPILRENGVKIEHPDEEEEKKSVIVGEEDGVSEKQEGDEDERNEFLIIDEGEHDEEETEELNKKCEDFIRKMKKAFANI</sequence>
<dbReference type="EMBL" id="CM039426">
    <property type="protein sequence ID" value="KAI4357957.1"/>
    <property type="molecule type" value="Genomic_DNA"/>
</dbReference>